<evidence type="ECO:0000313" key="1">
    <source>
        <dbReference type="EMBL" id="MCP1384599.1"/>
    </source>
</evidence>
<name>A0ABT1FS84_9BACT</name>
<sequence>MNPKLQLEEYTLERIRELKAYCQRPDAKESYISRQNEQLSVLTAICNNLEALTYYDVWVLVESEWRKLERQDANFSGIAIELSIKPNGILCRLPISLYAHGV</sequence>
<proteinExistence type="predicted"/>
<reference evidence="1 2" key="1">
    <citation type="submission" date="2022-06" db="EMBL/GenBank/DDBJ databases">
        <title>Runella sp. S5 genome sequencing.</title>
        <authorList>
            <person name="Park S."/>
        </authorList>
    </citation>
    <scope>NUCLEOTIDE SEQUENCE [LARGE SCALE GENOMIC DNA]</scope>
    <source>
        <strain evidence="1 2">S5</strain>
    </source>
</reference>
<keyword evidence="2" id="KW-1185">Reference proteome</keyword>
<dbReference type="Proteomes" id="UP001204772">
    <property type="component" value="Unassembled WGS sequence"/>
</dbReference>
<organism evidence="1 2">
    <name type="scientific">Runella salmonicolor</name>
    <dbReference type="NCBI Taxonomy" id="2950278"/>
    <lineage>
        <taxon>Bacteria</taxon>
        <taxon>Pseudomonadati</taxon>
        <taxon>Bacteroidota</taxon>
        <taxon>Cytophagia</taxon>
        <taxon>Cytophagales</taxon>
        <taxon>Spirosomataceae</taxon>
        <taxon>Runella</taxon>
    </lineage>
</organism>
<dbReference type="RefSeq" id="WP_253530280.1">
    <property type="nucleotide sequence ID" value="NZ_JAMZEL010000008.1"/>
</dbReference>
<protein>
    <submittedName>
        <fullName evidence="1">Uncharacterized protein</fullName>
    </submittedName>
</protein>
<gene>
    <name evidence="1" type="ORF">NCI00_19330</name>
</gene>
<dbReference type="EMBL" id="JAMZEL010000008">
    <property type="protein sequence ID" value="MCP1384599.1"/>
    <property type="molecule type" value="Genomic_DNA"/>
</dbReference>
<accession>A0ABT1FS84</accession>
<evidence type="ECO:0000313" key="2">
    <source>
        <dbReference type="Proteomes" id="UP001204772"/>
    </source>
</evidence>
<comment type="caution">
    <text evidence="1">The sequence shown here is derived from an EMBL/GenBank/DDBJ whole genome shotgun (WGS) entry which is preliminary data.</text>
</comment>